<evidence type="ECO:0000256" key="6">
    <source>
        <dbReference type="ARBA" id="ARBA00022840"/>
    </source>
</evidence>
<evidence type="ECO:0000256" key="1">
    <source>
        <dbReference type="ARBA" id="ARBA00012513"/>
    </source>
</evidence>
<dbReference type="EMBL" id="HBIV01051909">
    <property type="protein sequence ID" value="CAE0683833.1"/>
    <property type="molecule type" value="Transcribed_RNA"/>
</dbReference>
<accession>A0A7S3ZHY7</accession>
<evidence type="ECO:0000256" key="8">
    <source>
        <dbReference type="ARBA" id="ARBA00048679"/>
    </source>
</evidence>
<dbReference type="GO" id="GO:0005737">
    <property type="term" value="C:cytoplasm"/>
    <property type="evidence" value="ECO:0007669"/>
    <property type="project" value="UniProtKB-ARBA"/>
</dbReference>
<comment type="catalytic activity">
    <reaction evidence="7">
        <text>L-threonyl-[protein] + ATP = O-phospho-L-threonyl-[protein] + ADP + H(+)</text>
        <dbReference type="Rhea" id="RHEA:46608"/>
        <dbReference type="Rhea" id="RHEA-COMP:11060"/>
        <dbReference type="Rhea" id="RHEA-COMP:11605"/>
        <dbReference type="ChEBI" id="CHEBI:15378"/>
        <dbReference type="ChEBI" id="CHEBI:30013"/>
        <dbReference type="ChEBI" id="CHEBI:30616"/>
        <dbReference type="ChEBI" id="CHEBI:61977"/>
        <dbReference type="ChEBI" id="CHEBI:456216"/>
        <dbReference type="EC" id="2.7.11.1"/>
    </reaction>
</comment>
<feature type="region of interest" description="Disordered" evidence="9">
    <location>
        <begin position="103"/>
        <end position="123"/>
    </location>
</feature>
<evidence type="ECO:0000256" key="2">
    <source>
        <dbReference type="ARBA" id="ARBA00022527"/>
    </source>
</evidence>
<comment type="catalytic activity">
    <reaction evidence="8">
        <text>L-seryl-[protein] + ATP = O-phospho-L-seryl-[protein] + ADP + H(+)</text>
        <dbReference type="Rhea" id="RHEA:17989"/>
        <dbReference type="Rhea" id="RHEA-COMP:9863"/>
        <dbReference type="Rhea" id="RHEA-COMP:11604"/>
        <dbReference type="ChEBI" id="CHEBI:15378"/>
        <dbReference type="ChEBI" id="CHEBI:29999"/>
        <dbReference type="ChEBI" id="CHEBI:30616"/>
        <dbReference type="ChEBI" id="CHEBI:83421"/>
        <dbReference type="ChEBI" id="CHEBI:456216"/>
        <dbReference type="EC" id="2.7.11.1"/>
    </reaction>
</comment>
<dbReference type="PANTHER" id="PTHR22983:SF6">
    <property type="entry name" value="SERINE_THREONINE-PROTEIN KINASE 36"/>
    <property type="match status" value="1"/>
</dbReference>
<dbReference type="EC" id="2.7.11.1" evidence="1"/>
<evidence type="ECO:0000256" key="3">
    <source>
        <dbReference type="ARBA" id="ARBA00022679"/>
    </source>
</evidence>
<dbReference type="SUPFAM" id="SSF48371">
    <property type="entry name" value="ARM repeat"/>
    <property type="match status" value="1"/>
</dbReference>
<protein>
    <recommendedName>
        <fullName evidence="1">non-specific serine/threonine protein kinase</fullName>
        <ecNumber evidence="1">2.7.11.1</ecNumber>
    </recommendedName>
</protein>
<gene>
    <name evidence="10" type="ORF">LGLO00237_LOCUS35621</name>
</gene>
<evidence type="ECO:0000313" key="10">
    <source>
        <dbReference type="EMBL" id="CAE0683833.1"/>
    </source>
</evidence>
<feature type="compositionally biased region" description="Polar residues" evidence="9">
    <location>
        <begin position="103"/>
        <end position="112"/>
    </location>
</feature>
<name>A0A7S3ZHY7_9EUKA</name>
<dbReference type="Gene3D" id="1.25.10.10">
    <property type="entry name" value="Leucine-rich Repeat Variant"/>
    <property type="match status" value="1"/>
</dbReference>
<evidence type="ECO:0000256" key="5">
    <source>
        <dbReference type="ARBA" id="ARBA00022777"/>
    </source>
</evidence>
<dbReference type="InterPro" id="IPR016024">
    <property type="entry name" value="ARM-type_fold"/>
</dbReference>
<dbReference type="PANTHER" id="PTHR22983">
    <property type="entry name" value="PROTEIN KINASE RELATED"/>
    <property type="match status" value="1"/>
</dbReference>
<sequence>MRANAAGALGNLVRNGGQLMRTVVNAGVIDALLQLALNDKSLEARRISLFSLGNILKSELGRRAALRPELRLVTLLEAMANSATDNRIARNFKRIQRILREPAQTQSANDSIHCTIDPEKRDR</sequence>
<dbReference type="GO" id="GO:0005524">
    <property type="term" value="F:ATP binding"/>
    <property type="evidence" value="ECO:0007669"/>
    <property type="project" value="UniProtKB-KW"/>
</dbReference>
<reference evidence="10" key="1">
    <citation type="submission" date="2021-01" db="EMBL/GenBank/DDBJ databases">
        <authorList>
            <person name="Corre E."/>
            <person name="Pelletier E."/>
            <person name="Niang G."/>
            <person name="Scheremetjew M."/>
            <person name="Finn R."/>
            <person name="Kale V."/>
            <person name="Holt S."/>
            <person name="Cochrane G."/>
            <person name="Meng A."/>
            <person name="Brown T."/>
            <person name="Cohen L."/>
        </authorList>
    </citation>
    <scope>NUCLEOTIDE SEQUENCE</scope>
    <source>
        <strain evidence="10">CCCM811</strain>
    </source>
</reference>
<evidence type="ECO:0000256" key="4">
    <source>
        <dbReference type="ARBA" id="ARBA00022741"/>
    </source>
</evidence>
<keyword evidence="6" id="KW-0067">ATP-binding</keyword>
<organism evidence="10">
    <name type="scientific">Lotharella globosa</name>
    <dbReference type="NCBI Taxonomy" id="91324"/>
    <lineage>
        <taxon>Eukaryota</taxon>
        <taxon>Sar</taxon>
        <taxon>Rhizaria</taxon>
        <taxon>Cercozoa</taxon>
        <taxon>Chlorarachniophyceae</taxon>
        <taxon>Lotharella</taxon>
    </lineage>
</organism>
<keyword evidence="3" id="KW-0808">Transferase</keyword>
<keyword evidence="2" id="KW-0723">Serine/threonine-protein kinase</keyword>
<keyword evidence="5" id="KW-0418">Kinase</keyword>
<dbReference type="InterPro" id="IPR011989">
    <property type="entry name" value="ARM-like"/>
</dbReference>
<evidence type="ECO:0000256" key="9">
    <source>
        <dbReference type="SAM" id="MobiDB-lite"/>
    </source>
</evidence>
<dbReference type="GO" id="GO:0004674">
    <property type="term" value="F:protein serine/threonine kinase activity"/>
    <property type="evidence" value="ECO:0007669"/>
    <property type="project" value="UniProtKB-KW"/>
</dbReference>
<keyword evidence="4" id="KW-0547">Nucleotide-binding</keyword>
<evidence type="ECO:0000256" key="7">
    <source>
        <dbReference type="ARBA" id="ARBA00047899"/>
    </source>
</evidence>
<dbReference type="AlphaFoldDB" id="A0A7S3ZHY7"/>
<proteinExistence type="predicted"/>